<sequence length="203" mass="23786">MHPSHNKQWFKTVHEYFRTLTKHRLPSTRRSLRPSSHLHSFRNEQRKVLFSPPPHRGFRFSSTRHVSLDYKHASNLSMDLLRHFKQWILSKQGNCPRTLIRKVLILKQAHSQDQVPRFDITGQPFRSHPAVPFIIQQVFLICTGQQRTFRITMQCFKPCTMELVSNSALSLLNNNNAQPVHGQQDTSYRKCIHPQQNSGLKLS</sequence>
<comment type="caution">
    <text evidence="1">The sequence shown here is derived from an EMBL/GenBank/DDBJ whole genome shotgun (WGS) entry which is preliminary data.</text>
</comment>
<gene>
    <name evidence="1" type="ORF">TNCT_403401</name>
</gene>
<name>A0A8X6HEL7_TRICU</name>
<accession>A0A8X6HEL7</accession>
<dbReference type="AlphaFoldDB" id="A0A8X6HEL7"/>
<reference evidence="1" key="1">
    <citation type="submission" date="2020-07" db="EMBL/GenBank/DDBJ databases">
        <title>Multicomponent nature underlies the extraordinary mechanical properties of spider dragline silk.</title>
        <authorList>
            <person name="Kono N."/>
            <person name="Nakamura H."/>
            <person name="Mori M."/>
            <person name="Yoshida Y."/>
            <person name="Ohtoshi R."/>
            <person name="Malay A.D."/>
            <person name="Moran D.A.P."/>
            <person name="Tomita M."/>
            <person name="Numata K."/>
            <person name="Arakawa K."/>
        </authorList>
    </citation>
    <scope>NUCLEOTIDE SEQUENCE</scope>
</reference>
<evidence type="ECO:0000313" key="2">
    <source>
        <dbReference type="Proteomes" id="UP000887116"/>
    </source>
</evidence>
<keyword evidence="2" id="KW-1185">Reference proteome</keyword>
<protein>
    <submittedName>
        <fullName evidence="1">Uncharacterized protein</fullName>
    </submittedName>
</protein>
<proteinExistence type="predicted"/>
<evidence type="ECO:0000313" key="1">
    <source>
        <dbReference type="EMBL" id="GFR20630.1"/>
    </source>
</evidence>
<dbReference type="Proteomes" id="UP000887116">
    <property type="component" value="Unassembled WGS sequence"/>
</dbReference>
<dbReference type="EMBL" id="BMAO01018087">
    <property type="protein sequence ID" value="GFR20630.1"/>
    <property type="molecule type" value="Genomic_DNA"/>
</dbReference>
<organism evidence="1 2">
    <name type="scientific">Trichonephila clavata</name>
    <name type="common">Joro spider</name>
    <name type="synonym">Nephila clavata</name>
    <dbReference type="NCBI Taxonomy" id="2740835"/>
    <lineage>
        <taxon>Eukaryota</taxon>
        <taxon>Metazoa</taxon>
        <taxon>Ecdysozoa</taxon>
        <taxon>Arthropoda</taxon>
        <taxon>Chelicerata</taxon>
        <taxon>Arachnida</taxon>
        <taxon>Araneae</taxon>
        <taxon>Araneomorphae</taxon>
        <taxon>Entelegynae</taxon>
        <taxon>Araneoidea</taxon>
        <taxon>Nephilidae</taxon>
        <taxon>Trichonephila</taxon>
    </lineage>
</organism>